<feature type="signal peptide" evidence="1">
    <location>
        <begin position="1"/>
        <end position="25"/>
    </location>
</feature>
<gene>
    <name evidence="2" type="ORF">NIES30_01040</name>
</gene>
<dbReference type="STRING" id="549789.NIES30_01040"/>
<evidence type="ECO:0000256" key="1">
    <source>
        <dbReference type="SAM" id="SignalP"/>
    </source>
</evidence>
<dbReference type="EMBL" id="MRCG01000001">
    <property type="protein sequence ID" value="OKH50711.1"/>
    <property type="molecule type" value="Genomic_DNA"/>
</dbReference>
<accession>A0A1U7JAC1</accession>
<dbReference type="Proteomes" id="UP000185557">
    <property type="component" value="Unassembled WGS sequence"/>
</dbReference>
<dbReference type="AlphaFoldDB" id="A0A1U7JAC1"/>
<organism evidence="2 3">
    <name type="scientific">Phormidium tenue NIES-30</name>
    <dbReference type="NCBI Taxonomy" id="549789"/>
    <lineage>
        <taxon>Bacteria</taxon>
        <taxon>Bacillati</taxon>
        <taxon>Cyanobacteriota</taxon>
        <taxon>Cyanophyceae</taxon>
        <taxon>Oscillatoriophycideae</taxon>
        <taxon>Oscillatoriales</taxon>
        <taxon>Oscillatoriaceae</taxon>
        <taxon>Phormidium</taxon>
    </lineage>
</organism>
<comment type="caution">
    <text evidence="2">The sequence shown here is derived from an EMBL/GenBank/DDBJ whole genome shotgun (WGS) entry which is preliminary data.</text>
</comment>
<name>A0A1U7JAC1_9CYAN</name>
<evidence type="ECO:0000313" key="2">
    <source>
        <dbReference type="EMBL" id="OKH50711.1"/>
    </source>
</evidence>
<proteinExistence type="predicted"/>
<dbReference type="SUPFAM" id="SSF56925">
    <property type="entry name" value="OMPA-like"/>
    <property type="match status" value="1"/>
</dbReference>
<protein>
    <recommendedName>
        <fullName evidence="4">Outer membrane protein beta-barrel domain-containing protein</fullName>
    </recommendedName>
</protein>
<dbReference type="InterPro" id="IPR011250">
    <property type="entry name" value="OMP/PagP_B-barrel"/>
</dbReference>
<evidence type="ECO:0008006" key="4">
    <source>
        <dbReference type="Google" id="ProtNLM"/>
    </source>
</evidence>
<feature type="chain" id="PRO_5012075324" description="Outer membrane protein beta-barrel domain-containing protein" evidence="1">
    <location>
        <begin position="26"/>
        <end position="274"/>
    </location>
</feature>
<dbReference type="RefSeq" id="WP_073606527.1">
    <property type="nucleotide sequence ID" value="NZ_MRCG01000001.1"/>
</dbReference>
<keyword evidence="3" id="KW-1185">Reference proteome</keyword>
<evidence type="ECO:0000313" key="3">
    <source>
        <dbReference type="Proteomes" id="UP000185557"/>
    </source>
</evidence>
<keyword evidence="1" id="KW-0732">Signal</keyword>
<sequence length="274" mass="28202">MAYLKQVSLALSLAAVAGMAAPALAHNHLAELELAQNTLAETVESSTEATAEPVVADEATTAEVPAASEVPVVEAIAPVEPMESDASLLALPEAASLTADQSLFETADIESALTAATIETTPAASDSIDLAQSTRAAYEISPAYLGVGGNIGIGNRDNSALSSFGFNVISKISLGPRFSVRPGATITNSRSSFTIPVTYNFSTLSYNGFRAQPYVGAGVEIPTSGDVGLLINAGADVPISRDFTFNAVGNFRVTSGFALGISLGVGYNFPFIFE</sequence>
<reference evidence="2 3" key="1">
    <citation type="submission" date="2016-11" db="EMBL/GenBank/DDBJ databases">
        <title>Draft Genome Sequences of Nine Cyanobacterial Strains from Diverse Habitats.</title>
        <authorList>
            <person name="Zhu T."/>
            <person name="Hou S."/>
            <person name="Lu X."/>
            <person name="Hess W.R."/>
        </authorList>
    </citation>
    <scope>NUCLEOTIDE SEQUENCE [LARGE SCALE GENOMIC DNA]</scope>
    <source>
        <strain evidence="2 3">NIES-30</strain>
    </source>
</reference>
<dbReference type="OrthoDB" id="509458at2"/>